<dbReference type="CTD" id="9937994"/>
<reference evidence="2" key="1">
    <citation type="submission" date="2012-04" db="EMBL/GenBank/DDBJ databases">
        <title>The Genome Sequence of Loa loa.</title>
        <authorList>
            <consortium name="The Broad Institute Genome Sequencing Platform"/>
            <consortium name="Broad Institute Genome Sequencing Center for Infectious Disease"/>
            <person name="Nutman T.B."/>
            <person name="Fink D.L."/>
            <person name="Russ C."/>
            <person name="Young S."/>
            <person name="Zeng Q."/>
            <person name="Gargeya S."/>
            <person name="Alvarado L."/>
            <person name="Berlin A."/>
            <person name="Chapman S.B."/>
            <person name="Chen Z."/>
            <person name="Freedman E."/>
            <person name="Gellesch M."/>
            <person name="Goldberg J."/>
            <person name="Griggs A."/>
            <person name="Gujja S."/>
            <person name="Heilman E.R."/>
            <person name="Heiman D."/>
            <person name="Howarth C."/>
            <person name="Mehta T."/>
            <person name="Neiman D."/>
            <person name="Pearson M."/>
            <person name="Roberts A."/>
            <person name="Saif S."/>
            <person name="Shea T."/>
            <person name="Shenoy N."/>
            <person name="Sisk P."/>
            <person name="Stolte C."/>
            <person name="Sykes S."/>
            <person name="White J."/>
            <person name="Yandava C."/>
            <person name="Haas B."/>
            <person name="Henn M.R."/>
            <person name="Nusbaum C."/>
            <person name="Birren B."/>
        </authorList>
    </citation>
    <scope>NUCLEOTIDE SEQUENCE [LARGE SCALE GENOMIC DNA]</scope>
</reference>
<gene>
    <name evidence="2" type="ORF">LOAG_00619</name>
</gene>
<feature type="transmembrane region" description="Helical" evidence="1">
    <location>
        <begin position="70"/>
        <end position="89"/>
    </location>
</feature>
<keyword evidence="1" id="KW-0472">Membrane</keyword>
<dbReference type="GeneID" id="9937994"/>
<name>A0A1S0UCW1_LOALO</name>
<organism evidence="2">
    <name type="scientific">Loa loa</name>
    <name type="common">Eye worm</name>
    <name type="synonym">Filaria loa</name>
    <dbReference type="NCBI Taxonomy" id="7209"/>
    <lineage>
        <taxon>Eukaryota</taxon>
        <taxon>Metazoa</taxon>
        <taxon>Ecdysozoa</taxon>
        <taxon>Nematoda</taxon>
        <taxon>Chromadorea</taxon>
        <taxon>Rhabditida</taxon>
        <taxon>Spirurina</taxon>
        <taxon>Spiruromorpha</taxon>
        <taxon>Filarioidea</taxon>
        <taxon>Onchocercidae</taxon>
        <taxon>Loa</taxon>
    </lineage>
</organism>
<evidence type="ECO:0000313" key="2">
    <source>
        <dbReference type="EMBL" id="EFO27857.1"/>
    </source>
</evidence>
<dbReference type="RefSeq" id="XP_003136207.1">
    <property type="nucleotide sequence ID" value="XM_003136159.1"/>
</dbReference>
<dbReference type="InParanoid" id="A0A1S0UCW1"/>
<protein>
    <submittedName>
        <fullName evidence="2">Uncharacterized protein</fullName>
    </submittedName>
</protein>
<accession>A0A1S0UCW1</accession>
<keyword evidence="1" id="KW-0812">Transmembrane</keyword>
<sequence>MYTIRISETRDGGHLIARDVTACFMRYDNRMDVLKVRTILMMQICFSWSLSHNILRKFMLRAYNRDSSDFSSRLLVEHLTTALLTFRIFKRTNWRKSHRNVSTDS</sequence>
<proteinExistence type="predicted"/>
<feature type="transmembrane region" description="Helical" evidence="1">
    <location>
        <begin position="34"/>
        <end position="50"/>
    </location>
</feature>
<evidence type="ECO:0000256" key="1">
    <source>
        <dbReference type="SAM" id="Phobius"/>
    </source>
</evidence>
<dbReference type="EMBL" id="JH712154">
    <property type="protein sequence ID" value="EFO27857.1"/>
    <property type="molecule type" value="Genomic_DNA"/>
</dbReference>
<dbReference type="KEGG" id="loa:LOAG_00619"/>
<dbReference type="AlphaFoldDB" id="A0A1S0UCW1"/>
<keyword evidence="1" id="KW-1133">Transmembrane helix</keyword>